<dbReference type="InterPro" id="IPR037233">
    <property type="entry name" value="CcmK-like_sf"/>
</dbReference>
<dbReference type="SUPFAM" id="SSF143414">
    <property type="entry name" value="CcmK-like"/>
    <property type="match status" value="1"/>
</dbReference>
<evidence type="ECO:0000256" key="1">
    <source>
        <dbReference type="ARBA" id="ARBA00024322"/>
    </source>
</evidence>
<feature type="domain" description="BMC" evidence="4">
    <location>
        <begin position="5"/>
        <end position="89"/>
    </location>
</feature>
<dbReference type="InterPro" id="IPR000249">
    <property type="entry name" value="BMC_dom"/>
</dbReference>
<gene>
    <name evidence="5" type="ORF">ACFOZ1_04135</name>
</gene>
<name>A0ABV8VRB0_9BACI</name>
<dbReference type="EMBL" id="JBHSDV010000001">
    <property type="protein sequence ID" value="MFC4386993.1"/>
    <property type="molecule type" value="Genomic_DNA"/>
</dbReference>
<evidence type="ECO:0000259" key="4">
    <source>
        <dbReference type="PROSITE" id="PS51930"/>
    </source>
</evidence>
<dbReference type="Gene3D" id="3.30.70.1710">
    <property type="match status" value="1"/>
</dbReference>
<accession>A0ABV8VRB0</accession>
<keyword evidence="2" id="KW-1283">Bacterial microcompartment</keyword>
<proteinExistence type="inferred from homology"/>
<protein>
    <submittedName>
        <fullName evidence="5">BMC domain-containing protein</fullName>
    </submittedName>
</protein>
<dbReference type="InterPro" id="IPR050575">
    <property type="entry name" value="BMC_shell"/>
</dbReference>
<comment type="caution">
    <text evidence="5">The sequence shown here is derived from an EMBL/GenBank/DDBJ whole genome shotgun (WGS) entry which is preliminary data.</text>
</comment>
<dbReference type="Proteomes" id="UP001595880">
    <property type="component" value="Unassembled WGS sequence"/>
</dbReference>
<organism evidence="5 6">
    <name type="scientific">Gracilibacillus marinus</name>
    <dbReference type="NCBI Taxonomy" id="630535"/>
    <lineage>
        <taxon>Bacteria</taxon>
        <taxon>Bacillati</taxon>
        <taxon>Bacillota</taxon>
        <taxon>Bacilli</taxon>
        <taxon>Bacillales</taxon>
        <taxon>Bacillaceae</taxon>
        <taxon>Gracilibacillus</taxon>
    </lineage>
</organism>
<dbReference type="Pfam" id="PF00936">
    <property type="entry name" value="BMC"/>
    <property type="match status" value="1"/>
</dbReference>
<dbReference type="InterPro" id="IPR044872">
    <property type="entry name" value="CcmK/CsoS1_BMC"/>
</dbReference>
<keyword evidence="6" id="KW-1185">Reference proteome</keyword>
<dbReference type="PROSITE" id="PS51930">
    <property type="entry name" value="BMC_2"/>
    <property type="match status" value="1"/>
</dbReference>
<dbReference type="PANTHER" id="PTHR33941">
    <property type="entry name" value="PROPANEDIOL UTILIZATION PROTEIN PDUA"/>
    <property type="match status" value="1"/>
</dbReference>
<evidence type="ECO:0000313" key="6">
    <source>
        <dbReference type="Proteomes" id="UP001595880"/>
    </source>
</evidence>
<dbReference type="CDD" id="cd07045">
    <property type="entry name" value="BMC_CcmK_like"/>
    <property type="match status" value="1"/>
</dbReference>
<comment type="subcellular location">
    <subcellularLocation>
        <location evidence="1">Bacterial microcompartment</location>
    </subcellularLocation>
</comment>
<reference evidence="6" key="1">
    <citation type="journal article" date="2019" name="Int. J. Syst. Evol. Microbiol.">
        <title>The Global Catalogue of Microorganisms (GCM) 10K type strain sequencing project: providing services to taxonomists for standard genome sequencing and annotation.</title>
        <authorList>
            <consortium name="The Broad Institute Genomics Platform"/>
            <consortium name="The Broad Institute Genome Sequencing Center for Infectious Disease"/>
            <person name="Wu L."/>
            <person name="Ma J."/>
        </authorList>
    </citation>
    <scope>NUCLEOTIDE SEQUENCE [LARGE SCALE GENOMIC DNA]</scope>
    <source>
        <strain evidence="6">KACC 14058</strain>
    </source>
</reference>
<comment type="similarity">
    <text evidence="3">Belongs to the bacterial microcompartments protein family.</text>
</comment>
<dbReference type="PANTHER" id="PTHR33941:SF11">
    <property type="entry name" value="BACTERIAL MICROCOMPARTMENT SHELL PROTEIN PDUJ"/>
    <property type="match status" value="1"/>
</dbReference>
<evidence type="ECO:0000256" key="3">
    <source>
        <dbReference type="PROSITE-ProRule" id="PRU01278"/>
    </source>
</evidence>
<evidence type="ECO:0000256" key="2">
    <source>
        <dbReference type="ARBA" id="ARBA00024446"/>
    </source>
</evidence>
<dbReference type="SMART" id="SM00877">
    <property type="entry name" value="BMC"/>
    <property type="match status" value="1"/>
</dbReference>
<sequence>MMYQSLGIIEVEGFTTAVHVIDQMTKHAFITIKHVEKTGAGLVTIMITGDLASVQAAIEMGSDTSYTLGDVIAVKVIPRPDPKIYGTLLPKDGDLI</sequence>
<evidence type="ECO:0000313" key="5">
    <source>
        <dbReference type="EMBL" id="MFC4386993.1"/>
    </source>
</evidence>